<keyword evidence="6 11" id="KW-0805">Transcription regulation</keyword>
<dbReference type="Gene3D" id="3.30.50.10">
    <property type="entry name" value="Erythroid Transcription Factor GATA-1, subunit A"/>
    <property type="match status" value="1"/>
</dbReference>
<dbReference type="STRING" id="34508.A0A4U5NGZ6"/>
<dbReference type="GO" id="GO:0005634">
    <property type="term" value="C:nucleus"/>
    <property type="evidence" value="ECO:0007669"/>
    <property type="project" value="UniProtKB-SubCell"/>
</dbReference>
<feature type="domain" description="NR LBD" evidence="14">
    <location>
        <begin position="214"/>
        <end position="453"/>
    </location>
</feature>
<dbReference type="GO" id="GO:0003700">
    <property type="term" value="F:DNA-binding transcription factor activity"/>
    <property type="evidence" value="ECO:0007669"/>
    <property type="project" value="InterPro"/>
</dbReference>
<keyword evidence="16" id="KW-1185">Reference proteome</keyword>
<comment type="similarity">
    <text evidence="2 11">Belongs to the nuclear hormone receptor family.</text>
</comment>
<sequence length="453" mass="50526">MNATIDFDHLGSTEALKAEHAIRETALNQVITTLLDSTVQLCVVCGDQADGNHYGVLSCRGCNAFFRRAVTFHQEFNCRRDGNCPINKNARCACRACRFKKCKVMGMDWRAVQPRRDRNNSNSAHNAVGSPGGSSHESSSHPGSHRSDQLSVSPGTSTIGSPDSAFSPFGYTNGHHSAFILDCLKSIPSTSSLTADMDRLSRLVIEYHDQKRRRRSMLCTTLEEILSEDSDKTLKGPAYGEDFSTIYKVQCVLMFEWVERLEEFKAINNPVDKTLLLREFALRYLLLDNLFHSVELGYADRVVLVNNSVIMPGQYPPISASDPMDVRKVLALLYGENCVKLLQDLLIPMATLKITEAEMMALRLVTFWNPGSIGLTAPTANMVKKASEKAIGELFSWYKDNGIEDAATRMGSVLILTGQIPNHMKNLYEAVKLIPTFGVMYEWDSFMTDLLKI</sequence>
<dbReference type="InterPro" id="IPR013088">
    <property type="entry name" value="Znf_NHR/GATA"/>
</dbReference>
<evidence type="ECO:0000256" key="7">
    <source>
        <dbReference type="ARBA" id="ARBA00023125"/>
    </source>
</evidence>
<dbReference type="CDD" id="cd06960">
    <property type="entry name" value="NR_DBD_HNF4A"/>
    <property type="match status" value="1"/>
</dbReference>
<dbReference type="InterPro" id="IPR000536">
    <property type="entry name" value="Nucl_hrmn_rcpt_lig-bd"/>
</dbReference>
<feature type="region of interest" description="Disordered" evidence="12">
    <location>
        <begin position="113"/>
        <end position="158"/>
    </location>
</feature>
<keyword evidence="7 11" id="KW-0238">DNA-binding</keyword>
<dbReference type="SMART" id="SM00399">
    <property type="entry name" value="ZnF_C4"/>
    <property type="match status" value="1"/>
</dbReference>
<dbReference type="GO" id="GO:0000978">
    <property type="term" value="F:RNA polymerase II cis-regulatory region sequence-specific DNA binding"/>
    <property type="evidence" value="ECO:0007669"/>
    <property type="project" value="InterPro"/>
</dbReference>
<evidence type="ECO:0000256" key="9">
    <source>
        <dbReference type="ARBA" id="ARBA00023170"/>
    </source>
</evidence>
<keyword evidence="3 11" id="KW-0479">Metal-binding</keyword>
<evidence type="ECO:0000256" key="8">
    <source>
        <dbReference type="ARBA" id="ARBA00023163"/>
    </source>
</evidence>
<dbReference type="PRINTS" id="PR00047">
    <property type="entry name" value="STROIDFINGER"/>
</dbReference>
<reference evidence="15 16" key="1">
    <citation type="journal article" date="2015" name="Genome Biol.">
        <title>Comparative genomics of Steinernema reveals deeply conserved gene regulatory networks.</title>
        <authorList>
            <person name="Dillman A.R."/>
            <person name="Macchietto M."/>
            <person name="Porter C.F."/>
            <person name="Rogers A."/>
            <person name="Williams B."/>
            <person name="Antoshechkin I."/>
            <person name="Lee M.M."/>
            <person name="Goodwin Z."/>
            <person name="Lu X."/>
            <person name="Lewis E.E."/>
            <person name="Goodrich-Blair H."/>
            <person name="Stock S.P."/>
            <person name="Adams B.J."/>
            <person name="Sternberg P.W."/>
            <person name="Mortazavi A."/>
        </authorList>
    </citation>
    <scope>NUCLEOTIDE SEQUENCE [LARGE SCALE GENOMIC DNA]</scope>
    <source>
        <strain evidence="15 16">ALL</strain>
    </source>
</reference>
<dbReference type="PANTHER" id="PTHR46587:SF5">
    <property type="entry name" value="NUCLEAR HORMONE RECEPTOR FAMILY"/>
    <property type="match status" value="1"/>
</dbReference>
<gene>
    <name evidence="15" type="ORF">L596_016096</name>
</gene>
<evidence type="ECO:0000259" key="14">
    <source>
        <dbReference type="PROSITE" id="PS51843"/>
    </source>
</evidence>
<dbReference type="Gene3D" id="1.10.565.10">
    <property type="entry name" value="Retinoid X Receptor"/>
    <property type="match status" value="1"/>
</dbReference>
<evidence type="ECO:0008006" key="17">
    <source>
        <dbReference type="Google" id="ProtNLM"/>
    </source>
</evidence>
<dbReference type="InterPro" id="IPR049636">
    <property type="entry name" value="HNF4-like_DBD"/>
</dbReference>
<dbReference type="PROSITE" id="PS51030">
    <property type="entry name" value="NUCLEAR_REC_DBD_2"/>
    <property type="match status" value="1"/>
</dbReference>
<dbReference type="PROSITE" id="PS00031">
    <property type="entry name" value="NUCLEAR_REC_DBD_1"/>
    <property type="match status" value="1"/>
</dbReference>
<comment type="caution">
    <text evidence="15">The sequence shown here is derived from an EMBL/GenBank/DDBJ whole genome shotgun (WGS) entry which is preliminary data.</text>
</comment>
<name>A0A4U5NGZ6_STECR</name>
<dbReference type="EMBL" id="AZBU02000004">
    <property type="protein sequence ID" value="TKR82357.1"/>
    <property type="molecule type" value="Genomic_DNA"/>
</dbReference>
<dbReference type="SMART" id="SM00430">
    <property type="entry name" value="HOLI"/>
    <property type="match status" value="1"/>
</dbReference>
<feature type="compositionally biased region" description="Polar residues" evidence="12">
    <location>
        <begin position="149"/>
        <end position="158"/>
    </location>
</feature>
<dbReference type="InterPro" id="IPR001628">
    <property type="entry name" value="Znf_hrmn_rcpt"/>
</dbReference>
<feature type="domain" description="Nuclear receptor" evidence="13">
    <location>
        <begin position="39"/>
        <end position="114"/>
    </location>
</feature>
<dbReference type="AlphaFoldDB" id="A0A4U5NGZ6"/>
<reference evidence="15 16" key="2">
    <citation type="journal article" date="2019" name="G3 (Bethesda)">
        <title>Hybrid Assembly of the Genome of the Entomopathogenic Nematode Steinernema carpocapsae Identifies the X-Chromosome.</title>
        <authorList>
            <person name="Serra L."/>
            <person name="Macchietto M."/>
            <person name="Macias-Munoz A."/>
            <person name="McGill C.J."/>
            <person name="Rodriguez I.M."/>
            <person name="Rodriguez B."/>
            <person name="Murad R."/>
            <person name="Mortazavi A."/>
        </authorList>
    </citation>
    <scope>NUCLEOTIDE SEQUENCE [LARGE SCALE GENOMIC DNA]</scope>
    <source>
        <strain evidence="15 16">ALL</strain>
    </source>
</reference>
<keyword evidence="4 11" id="KW-0863">Zinc-finger</keyword>
<evidence type="ECO:0000313" key="16">
    <source>
        <dbReference type="Proteomes" id="UP000298663"/>
    </source>
</evidence>
<accession>A0A4U5NGZ6</accession>
<dbReference type="Pfam" id="PF00105">
    <property type="entry name" value="zf-C4"/>
    <property type="match status" value="1"/>
</dbReference>
<dbReference type="SUPFAM" id="SSF48508">
    <property type="entry name" value="Nuclear receptor ligand-binding domain"/>
    <property type="match status" value="1"/>
</dbReference>
<dbReference type="FunFam" id="3.30.50.10:FF:000030">
    <property type="entry name" value="Nuclear Hormone Receptor family"/>
    <property type="match status" value="1"/>
</dbReference>
<dbReference type="Pfam" id="PF00104">
    <property type="entry name" value="Hormone_recep"/>
    <property type="match status" value="1"/>
</dbReference>
<evidence type="ECO:0000256" key="5">
    <source>
        <dbReference type="ARBA" id="ARBA00022833"/>
    </source>
</evidence>
<dbReference type="Proteomes" id="UP000298663">
    <property type="component" value="Unassembled WGS sequence"/>
</dbReference>
<evidence type="ECO:0000256" key="11">
    <source>
        <dbReference type="RuleBase" id="RU004334"/>
    </source>
</evidence>
<keyword evidence="5 11" id="KW-0862">Zinc</keyword>
<dbReference type="GO" id="GO:0008270">
    <property type="term" value="F:zinc ion binding"/>
    <property type="evidence" value="ECO:0007669"/>
    <property type="project" value="UniProtKB-KW"/>
</dbReference>
<keyword evidence="9 11" id="KW-0675">Receptor</keyword>
<feature type="compositionally biased region" description="Low complexity" evidence="12">
    <location>
        <begin position="133"/>
        <end position="142"/>
    </location>
</feature>
<keyword evidence="8 11" id="KW-0804">Transcription</keyword>
<dbReference type="PANTHER" id="PTHR46587">
    <property type="entry name" value="NUCLEAR HORMONE RECEPTOR FAMILY"/>
    <property type="match status" value="1"/>
</dbReference>
<dbReference type="InterPro" id="IPR035500">
    <property type="entry name" value="NHR-like_dom_sf"/>
</dbReference>
<evidence type="ECO:0000256" key="1">
    <source>
        <dbReference type="ARBA" id="ARBA00004123"/>
    </source>
</evidence>
<keyword evidence="10 11" id="KW-0539">Nucleus</keyword>
<evidence type="ECO:0000256" key="4">
    <source>
        <dbReference type="ARBA" id="ARBA00022771"/>
    </source>
</evidence>
<dbReference type="SUPFAM" id="SSF57716">
    <property type="entry name" value="Glucocorticoid receptor-like (DNA-binding domain)"/>
    <property type="match status" value="1"/>
</dbReference>
<organism evidence="15 16">
    <name type="scientific">Steinernema carpocapsae</name>
    <name type="common">Entomopathogenic nematode</name>
    <dbReference type="NCBI Taxonomy" id="34508"/>
    <lineage>
        <taxon>Eukaryota</taxon>
        <taxon>Metazoa</taxon>
        <taxon>Ecdysozoa</taxon>
        <taxon>Nematoda</taxon>
        <taxon>Chromadorea</taxon>
        <taxon>Rhabditida</taxon>
        <taxon>Tylenchina</taxon>
        <taxon>Panagrolaimomorpha</taxon>
        <taxon>Strongyloidoidea</taxon>
        <taxon>Steinernematidae</taxon>
        <taxon>Steinernema</taxon>
    </lineage>
</organism>
<evidence type="ECO:0000256" key="10">
    <source>
        <dbReference type="ARBA" id="ARBA00023242"/>
    </source>
</evidence>
<evidence type="ECO:0000256" key="12">
    <source>
        <dbReference type="SAM" id="MobiDB-lite"/>
    </source>
</evidence>
<proteinExistence type="inferred from homology"/>
<evidence type="ECO:0000256" key="6">
    <source>
        <dbReference type="ARBA" id="ARBA00023015"/>
    </source>
</evidence>
<protein>
    <recommendedName>
        <fullName evidence="17">Nuclear receptor domain-containing protein</fullName>
    </recommendedName>
</protein>
<evidence type="ECO:0000313" key="15">
    <source>
        <dbReference type="EMBL" id="TKR82357.1"/>
    </source>
</evidence>
<evidence type="ECO:0000256" key="2">
    <source>
        <dbReference type="ARBA" id="ARBA00005993"/>
    </source>
</evidence>
<dbReference type="PROSITE" id="PS51843">
    <property type="entry name" value="NR_LBD"/>
    <property type="match status" value="1"/>
</dbReference>
<evidence type="ECO:0000256" key="3">
    <source>
        <dbReference type="ARBA" id="ARBA00022723"/>
    </source>
</evidence>
<evidence type="ECO:0000259" key="13">
    <source>
        <dbReference type="PROSITE" id="PS51030"/>
    </source>
</evidence>
<comment type="subcellular location">
    <subcellularLocation>
        <location evidence="1 11">Nucleus</location>
    </subcellularLocation>
</comment>
<dbReference type="OrthoDB" id="5799552at2759"/>